<proteinExistence type="predicted"/>
<dbReference type="InterPro" id="IPR036388">
    <property type="entry name" value="WH-like_DNA-bd_sf"/>
</dbReference>
<evidence type="ECO:0000313" key="6">
    <source>
        <dbReference type="Proteomes" id="UP000419138"/>
    </source>
</evidence>
<name>A0A646KQ07_STRJU</name>
<dbReference type="InterPro" id="IPR036390">
    <property type="entry name" value="WH_DNA-bd_sf"/>
</dbReference>
<keyword evidence="1" id="KW-0805">Transcription regulation</keyword>
<dbReference type="PROSITE" id="PS50995">
    <property type="entry name" value="HTH_MARR_2"/>
    <property type="match status" value="1"/>
</dbReference>
<protein>
    <submittedName>
        <fullName evidence="5">MarR family transcriptional regulator</fullName>
    </submittedName>
</protein>
<evidence type="ECO:0000256" key="3">
    <source>
        <dbReference type="ARBA" id="ARBA00023163"/>
    </source>
</evidence>
<dbReference type="AlphaFoldDB" id="A0A646KQ07"/>
<evidence type="ECO:0000313" key="5">
    <source>
        <dbReference type="EMBL" id="MQT04158.1"/>
    </source>
</evidence>
<comment type="caution">
    <text evidence="5">The sequence shown here is derived from an EMBL/GenBank/DDBJ whole genome shotgun (WGS) entry which is preliminary data.</text>
</comment>
<gene>
    <name evidence="5" type="ORF">FF041_29520</name>
</gene>
<dbReference type="PANTHER" id="PTHR33164">
    <property type="entry name" value="TRANSCRIPTIONAL REGULATOR, MARR FAMILY"/>
    <property type="match status" value="1"/>
</dbReference>
<accession>A0A646KQ07</accession>
<keyword evidence="2" id="KW-0238">DNA-binding</keyword>
<dbReference type="EMBL" id="VCLA01000187">
    <property type="protein sequence ID" value="MQT04158.1"/>
    <property type="molecule type" value="Genomic_DNA"/>
</dbReference>
<reference evidence="5 6" key="1">
    <citation type="submission" date="2019-05" db="EMBL/GenBank/DDBJ databases">
        <title>Comparative genomics and metabolomics analyses of clavulanic acid producing Streptomyces species provides insight into specialized metabolism and evolution of beta-lactam biosynthetic gene clusters.</title>
        <authorList>
            <person name="Moore M.A."/>
            <person name="Cruz-Morales P."/>
            <person name="Barona Gomez F."/>
            <person name="Kapil T."/>
        </authorList>
    </citation>
    <scope>NUCLEOTIDE SEQUENCE [LARGE SCALE GENOMIC DNA]</scope>
    <source>
        <strain evidence="5 6">NRRL 5741</strain>
    </source>
</reference>
<evidence type="ECO:0000256" key="2">
    <source>
        <dbReference type="ARBA" id="ARBA00023125"/>
    </source>
</evidence>
<dbReference type="InterPro" id="IPR000835">
    <property type="entry name" value="HTH_MarR-typ"/>
</dbReference>
<dbReference type="Pfam" id="PF01047">
    <property type="entry name" value="MarR"/>
    <property type="match status" value="1"/>
</dbReference>
<dbReference type="GO" id="GO:0006950">
    <property type="term" value="P:response to stress"/>
    <property type="evidence" value="ECO:0007669"/>
    <property type="project" value="TreeGrafter"/>
</dbReference>
<dbReference type="InterPro" id="IPR023187">
    <property type="entry name" value="Tscrpt_reg_MarR-type_CS"/>
</dbReference>
<feature type="domain" description="HTH marR-type" evidence="4">
    <location>
        <begin position="1"/>
        <end position="119"/>
    </location>
</feature>
<sequence length="130" mass="14821">MRAIEQELDARHRLSVSEFDTLVNIPLDGTRLKELKERIVLTQSAVSRMCDRLAQRGLVTRTPIEEDQRGAMIRLTEEGRRLLRAAALTNAEVVDRMFAGRLSPEELLSLDGMLGHLKLREHARDCDTEK</sequence>
<evidence type="ECO:0000256" key="1">
    <source>
        <dbReference type="ARBA" id="ARBA00023015"/>
    </source>
</evidence>
<dbReference type="InterPro" id="IPR039422">
    <property type="entry name" value="MarR/SlyA-like"/>
</dbReference>
<keyword evidence="3" id="KW-0804">Transcription</keyword>
<dbReference type="PRINTS" id="PR00598">
    <property type="entry name" value="HTHMARR"/>
</dbReference>
<dbReference type="Proteomes" id="UP000419138">
    <property type="component" value="Unassembled WGS sequence"/>
</dbReference>
<dbReference type="SUPFAM" id="SSF46785">
    <property type="entry name" value="Winged helix' DNA-binding domain"/>
    <property type="match status" value="1"/>
</dbReference>
<dbReference type="PANTHER" id="PTHR33164:SF104">
    <property type="entry name" value="TRANSCRIPTIONAL REGULATORY PROTEIN"/>
    <property type="match status" value="1"/>
</dbReference>
<dbReference type="OrthoDB" id="4404499at2"/>
<dbReference type="SMART" id="SM00347">
    <property type="entry name" value="HTH_MARR"/>
    <property type="match status" value="1"/>
</dbReference>
<evidence type="ECO:0000259" key="4">
    <source>
        <dbReference type="PROSITE" id="PS50995"/>
    </source>
</evidence>
<dbReference type="GO" id="GO:0003677">
    <property type="term" value="F:DNA binding"/>
    <property type="evidence" value="ECO:0007669"/>
    <property type="project" value="UniProtKB-KW"/>
</dbReference>
<keyword evidence="6" id="KW-1185">Reference proteome</keyword>
<dbReference type="Gene3D" id="1.10.10.10">
    <property type="entry name" value="Winged helix-like DNA-binding domain superfamily/Winged helix DNA-binding domain"/>
    <property type="match status" value="1"/>
</dbReference>
<dbReference type="PROSITE" id="PS01117">
    <property type="entry name" value="HTH_MARR_1"/>
    <property type="match status" value="1"/>
</dbReference>
<dbReference type="GO" id="GO:0003700">
    <property type="term" value="F:DNA-binding transcription factor activity"/>
    <property type="evidence" value="ECO:0007669"/>
    <property type="project" value="InterPro"/>
</dbReference>
<organism evidence="5 6">
    <name type="scientific">Streptomyces jumonjinensis</name>
    <dbReference type="NCBI Taxonomy" id="1945"/>
    <lineage>
        <taxon>Bacteria</taxon>
        <taxon>Bacillati</taxon>
        <taxon>Actinomycetota</taxon>
        <taxon>Actinomycetes</taxon>
        <taxon>Kitasatosporales</taxon>
        <taxon>Streptomycetaceae</taxon>
        <taxon>Streptomyces</taxon>
    </lineage>
</organism>